<dbReference type="RefSeq" id="WP_126812855.1">
    <property type="nucleotide sequence ID" value="NZ_NGKC01000003.1"/>
</dbReference>
<dbReference type="GO" id="GO:0003700">
    <property type="term" value="F:DNA-binding transcription factor activity"/>
    <property type="evidence" value="ECO:0007669"/>
    <property type="project" value="InterPro"/>
</dbReference>
<dbReference type="SMART" id="SM00866">
    <property type="entry name" value="UTRA"/>
    <property type="match status" value="1"/>
</dbReference>
<dbReference type="PANTHER" id="PTHR44846:SF1">
    <property type="entry name" value="MANNOSYL-D-GLYCERATE TRANSPORT_METABOLISM SYSTEM REPRESSOR MNGR-RELATED"/>
    <property type="match status" value="1"/>
</dbReference>
<protein>
    <submittedName>
        <fullName evidence="5">Transcriptional regulator</fullName>
    </submittedName>
</protein>
<dbReference type="Pfam" id="PF07702">
    <property type="entry name" value="UTRA"/>
    <property type="match status" value="1"/>
</dbReference>
<dbReference type="EMBL" id="NGKC01000003">
    <property type="protein sequence ID" value="RSU13467.1"/>
    <property type="molecule type" value="Genomic_DNA"/>
</dbReference>
<reference evidence="5 6" key="1">
    <citation type="submission" date="2017-05" db="EMBL/GenBank/DDBJ databases">
        <title>Vagococcus spp. assemblies.</title>
        <authorList>
            <person name="Gulvik C.A."/>
        </authorList>
    </citation>
    <scope>NUCLEOTIDE SEQUENCE [LARGE SCALE GENOMIC DNA]</scope>
    <source>
        <strain evidence="5 6">LMG 24798</strain>
    </source>
</reference>
<evidence type="ECO:0000256" key="3">
    <source>
        <dbReference type="ARBA" id="ARBA00023163"/>
    </source>
</evidence>
<accession>A0A430AZF8</accession>
<dbReference type="InterPro" id="IPR011663">
    <property type="entry name" value="UTRA"/>
</dbReference>
<evidence type="ECO:0000256" key="1">
    <source>
        <dbReference type="ARBA" id="ARBA00023015"/>
    </source>
</evidence>
<dbReference type="InterPro" id="IPR036388">
    <property type="entry name" value="WH-like_DNA-bd_sf"/>
</dbReference>
<evidence type="ECO:0000256" key="2">
    <source>
        <dbReference type="ARBA" id="ARBA00023125"/>
    </source>
</evidence>
<name>A0A430AZF8_9ENTE</name>
<dbReference type="FunFam" id="1.10.10.10:FF:000079">
    <property type="entry name" value="GntR family transcriptional regulator"/>
    <property type="match status" value="1"/>
</dbReference>
<dbReference type="SMART" id="SM00345">
    <property type="entry name" value="HTH_GNTR"/>
    <property type="match status" value="1"/>
</dbReference>
<dbReference type="SUPFAM" id="SSF64288">
    <property type="entry name" value="Chorismate lyase-like"/>
    <property type="match status" value="1"/>
</dbReference>
<dbReference type="PRINTS" id="PR00035">
    <property type="entry name" value="HTHGNTR"/>
</dbReference>
<evidence type="ECO:0000259" key="4">
    <source>
        <dbReference type="PROSITE" id="PS50949"/>
    </source>
</evidence>
<keyword evidence="6" id="KW-1185">Reference proteome</keyword>
<dbReference type="Pfam" id="PF00392">
    <property type="entry name" value="GntR"/>
    <property type="match status" value="1"/>
</dbReference>
<dbReference type="Gene3D" id="1.10.10.10">
    <property type="entry name" value="Winged helix-like DNA-binding domain superfamily/Winged helix DNA-binding domain"/>
    <property type="match status" value="1"/>
</dbReference>
<dbReference type="AlphaFoldDB" id="A0A430AZF8"/>
<feature type="domain" description="HTH gntR-type" evidence="4">
    <location>
        <begin position="3"/>
        <end position="71"/>
    </location>
</feature>
<sequence>MKLPLHKKIEQDLLKKIKNGTYEEGQIIPTEMELSKAYGVSRPTVRQAVQTLVNEGYLEKRKKRGTIVKRPKIQQEFTRVVESYDSEMKRKGIIPKTKVLVFKKDFASEEVAENLNIKEGDAVYKMMRLRYAGENPTVLVTSFIPEYLFPHLSEIDFSQHLLYQTFKEMNHPIQSVIRKLDVISADETTSDLLDVEEGSPLFYFHTTGFTYDKVPIEYSISKYRGDLNSFVFEIAADNI</sequence>
<dbReference type="InterPro" id="IPR028978">
    <property type="entry name" value="Chorismate_lyase_/UTRA_dom_sf"/>
</dbReference>
<dbReference type="InterPro" id="IPR000524">
    <property type="entry name" value="Tscrpt_reg_HTH_GntR"/>
</dbReference>
<keyword evidence="3" id="KW-0804">Transcription</keyword>
<gene>
    <name evidence="5" type="ORF">CBF27_04310</name>
</gene>
<dbReference type="Proteomes" id="UP000286773">
    <property type="component" value="Unassembled WGS sequence"/>
</dbReference>
<dbReference type="GO" id="GO:0003677">
    <property type="term" value="F:DNA binding"/>
    <property type="evidence" value="ECO:0007669"/>
    <property type="project" value="UniProtKB-KW"/>
</dbReference>
<evidence type="ECO:0000313" key="5">
    <source>
        <dbReference type="EMBL" id="RSU13467.1"/>
    </source>
</evidence>
<dbReference type="OrthoDB" id="9815017at2"/>
<dbReference type="Gene3D" id="3.40.1410.10">
    <property type="entry name" value="Chorismate lyase-like"/>
    <property type="match status" value="1"/>
</dbReference>
<dbReference type="SUPFAM" id="SSF46785">
    <property type="entry name" value="Winged helix' DNA-binding domain"/>
    <property type="match status" value="1"/>
</dbReference>
<keyword evidence="1" id="KW-0805">Transcription regulation</keyword>
<organism evidence="5 6">
    <name type="scientific">Vagococcus acidifermentans</name>
    <dbReference type="NCBI Taxonomy" id="564710"/>
    <lineage>
        <taxon>Bacteria</taxon>
        <taxon>Bacillati</taxon>
        <taxon>Bacillota</taxon>
        <taxon>Bacilli</taxon>
        <taxon>Lactobacillales</taxon>
        <taxon>Enterococcaceae</taxon>
        <taxon>Vagococcus</taxon>
    </lineage>
</organism>
<keyword evidence="2" id="KW-0238">DNA-binding</keyword>
<dbReference type="PANTHER" id="PTHR44846">
    <property type="entry name" value="MANNOSYL-D-GLYCERATE TRANSPORT/METABOLISM SYSTEM REPRESSOR MNGR-RELATED"/>
    <property type="match status" value="1"/>
</dbReference>
<comment type="caution">
    <text evidence="5">The sequence shown here is derived from an EMBL/GenBank/DDBJ whole genome shotgun (WGS) entry which is preliminary data.</text>
</comment>
<proteinExistence type="predicted"/>
<dbReference type="PROSITE" id="PS50949">
    <property type="entry name" value="HTH_GNTR"/>
    <property type="match status" value="1"/>
</dbReference>
<dbReference type="GO" id="GO:0045892">
    <property type="term" value="P:negative regulation of DNA-templated transcription"/>
    <property type="evidence" value="ECO:0007669"/>
    <property type="project" value="TreeGrafter"/>
</dbReference>
<dbReference type="InterPro" id="IPR050679">
    <property type="entry name" value="Bact_HTH_transcr_reg"/>
</dbReference>
<dbReference type="InterPro" id="IPR036390">
    <property type="entry name" value="WH_DNA-bd_sf"/>
</dbReference>
<dbReference type="CDD" id="cd07377">
    <property type="entry name" value="WHTH_GntR"/>
    <property type="match status" value="1"/>
</dbReference>
<evidence type="ECO:0000313" key="6">
    <source>
        <dbReference type="Proteomes" id="UP000286773"/>
    </source>
</evidence>